<dbReference type="GO" id="GO:0006310">
    <property type="term" value="P:DNA recombination"/>
    <property type="evidence" value="ECO:0007669"/>
    <property type="project" value="UniProtKB-KW"/>
</dbReference>
<feature type="region of interest" description="Disordered" evidence="12">
    <location>
        <begin position="553"/>
        <end position="610"/>
    </location>
</feature>
<dbReference type="Pfam" id="PF13976">
    <property type="entry name" value="gag_pre-integrs"/>
    <property type="match status" value="1"/>
</dbReference>
<evidence type="ECO:0000256" key="12">
    <source>
        <dbReference type="SAM" id="MobiDB-lite"/>
    </source>
</evidence>
<keyword evidence="9" id="KW-0233">DNA recombination</keyword>
<dbReference type="GO" id="GO:0003964">
    <property type="term" value="F:RNA-directed DNA polymerase activity"/>
    <property type="evidence" value="ECO:0007669"/>
    <property type="project" value="UniProtKB-KW"/>
</dbReference>
<evidence type="ECO:0000256" key="3">
    <source>
        <dbReference type="ARBA" id="ARBA00022759"/>
    </source>
</evidence>
<evidence type="ECO:0000313" key="16">
    <source>
        <dbReference type="EMBL" id="GEU67387.1"/>
    </source>
</evidence>
<keyword evidence="8" id="KW-0548">Nucleotidyltransferase</keyword>
<evidence type="ECO:0000259" key="14">
    <source>
        <dbReference type="Pfam" id="PF13976"/>
    </source>
</evidence>
<dbReference type="GO" id="GO:0015074">
    <property type="term" value="P:DNA integration"/>
    <property type="evidence" value="ECO:0007669"/>
    <property type="project" value="UniProtKB-KW"/>
</dbReference>
<keyword evidence="6" id="KW-0229">DNA integration</keyword>
<feature type="compositionally biased region" description="Polar residues" evidence="12">
    <location>
        <begin position="930"/>
        <end position="942"/>
    </location>
</feature>
<evidence type="ECO:0000256" key="9">
    <source>
        <dbReference type="ARBA" id="ARBA00023172"/>
    </source>
</evidence>
<comment type="caution">
    <text evidence="16">The sequence shown here is derived from an EMBL/GenBank/DDBJ whole genome shotgun (WGS) entry which is preliminary data.</text>
</comment>
<evidence type="ECO:0000256" key="5">
    <source>
        <dbReference type="ARBA" id="ARBA00022842"/>
    </source>
</evidence>
<dbReference type="Pfam" id="PF07727">
    <property type="entry name" value="RVT_2"/>
    <property type="match status" value="1"/>
</dbReference>
<keyword evidence="1" id="KW-0540">Nuclease</keyword>
<keyword evidence="8" id="KW-0808">Transferase</keyword>
<feature type="domain" description="Reverse transcriptase Ty1/copia-type" evidence="13">
    <location>
        <begin position="991"/>
        <end position="1065"/>
    </location>
</feature>
<dbReference type="InterPro" id="IPR057670">
    <property type="entry name" value="SH3_retrovirus"/>
</dbReference>
<keyword evidence="11" id="KW-0175">Coiled coil</keyword>
<feature type="domain" description="Retroviral polymerase SH3-like" evidence="15">
    <location>
        <begin position="877"/>
        <end position="913"/>
    </location>
</feature>
<sequence length="1221" mass="138286">MTTPFATSTTDSEMHNNIMAAGSRDHPPMLAMGRYAQWRSWFLRYIDTRSNGDALRKCIPEGPYTLSTVVVPAVLATENSPAVPEHTAVETLQTISPENKAHYESEKEATHLILTRIGDEIYSTVDACKTAQEMWEAIERLQQGESLNIQDVKTNLFWKFGKFTSHDEETMESYYTRFYKMMNEMIRNNMIKNLALIAKYFKKIYKPTNNNLRTSSNSRNKNVDTTLRYRNDNQSGQFRSQRTVNVAGARENIGRPIVQQTGIQCFNCKEFDTDEEIDEQELEAHYSYMAKIHEVPTANSGPDSEPLEQDDSDVTPDSLDTCEHDIQTDQNAKDVRDALANLIENLKLDMDENKKIQKQLKKANTSLAHELEQCKSILAETSKTLKESNSVRDSCLQEMHADLKYVESLEKEIDALESDKAKFSNMYDTILKECVSNDVMCTYWHSLSDLDAHTELQCLYLLSFAKLEKHSISLEMDLQQCQELMKNDTVCKEKALNVFQKERDQYFKIQDLKAQLQDKNITISELKKLIEKCKGKSVKTKFDKPYVVRQPNAQRIPKPSVLGKPAPFSDSLERKSFSKTKSVPKTNASEAHKTNVSRPQLRSNQLTDKVVPNNSYVKAKKTKVEDHHRISSISDKTKSVTACNDSLKSRTSNVNDVCATCGKCLIDSNHFACVTKLLIDMNTITKKPNVAPIDLEVAFRKSTCFVRDLHGNDLLIGNRGSNLFTISLQESNTSTPICLMAKASPTQAWLWHRRLSHLNFDYINLLSKKDVVIGLPKLKYVKDQLCPSCEVSKAKRSSFRTKTVPSSKGRLNLIHMDLCGPMLVASINGKKYIMVEAIETACYTQNRSIIIPTHDKMAYHIINDGKPSIKHLHIFGCTCYLTRDGENLDKMKEKRDPYILVGYSTQSKGYRLVPQRQKALDYDNSDPVPQIQNVSPSADTSLPSQQELDLLFGPLYDELSNADHPQEQVRRNPSKPMKTGRQLATYLEMCMFALNDDEQTVIHNKARVVAKGYAQDEGIDFEESFALVARLEAVRIFVAYAAYKSFLIYQMNIKTTFLNGPLKEEAKYALDILKKHGMEKGQSIGTPMATKPKLDANLGGKLVDQTDYRSKIRSLMYLTSSRPDIVQADCTAMSSAKAEYVTLFASCAQVMWMRTQLKDYGYNYNKIPLYCNSQSAIGISCNPVQHSRAKHIHTRVGNEEVVVGEGVVVTSSSLEMLQIVV</sequence>
<dbReference type="GO" id="GO:0004519">
    <property type="term" value="F:endonuclease activity"/>
    <property type="evidence" value="ECO:0007669"/>
    <property type="project" value="UniProtKB-KW"/>
</dbReference>
<dbReference type="PANTHER" id="PTHR42648">
    <property type="entry name" value="TRANSPOSASE, PUTATIVE-RELATED"/>
    <property type="match status" value="1"/>
</dbReference>
<evidence type="ECO:0000256" key="4">
    <source>
        <dbReference type="ARBA" id="ARBA00022801"/>
    </source>
</evidence>
<name>A0A6L2M2J2_TANCI</name>
<feature type="compositionally biased region" description="Polar residues" evidence="12">
    <location>
        <begin position="579"/>
        <end position="610"/>
    </location>
</feature>
<keyword evidence="10" id="KW-0511">Multifunctional enzyme</keyword>
<dbReference type="PANTHER" id="PTHR42648:SF11">
    <property type="entry name" value="TRANSPOSON TY4-P GAG-POL POLYPROTEIN"/>
    <property type="match status" value="1"/>
</dbReference>
<feature type="region of interest" description="Disordered" evidence="12">
    <location>
        <begin position="296"/>
        <end position="316"/>
    </location>
</feature>
<organism evidence="16">
    <name type="scientific">Tanacetum cinerariifolium</name>
    <name type="common">Dalmatian daisy</name>
    <name type="synonym">Chrysanthemum cinerariifolium</name>
    <dbReference type="NCBI Taxonomy" id="118510"/>
    <lineage>
        <taxon>Eukaryota</taxon>
        <taxon>Viridiplantae</taxon>
        <taxon>Streptophyta</taxon>
        <taxon>Embryophyta</taxon>
        <taxon>Tracheophyta</taxon>
        <taxon>Spermatophyta</taxon>
        <taxon>Magnoliopsida</taxon>
        <taxon>eudicotyledons</taxon>
        <taxon>Gunneridae</taxon>
        <taxon>Pentapetalae</taxon>
        <taxon>asterids</taxon>
        <taxon>campanulids</taxon>
        <taxon>Asterales</taxon>
        <taxon>Asteraceae</taxon>
        <taxon>Asteroideae</taxon>
        <taxon>Anthemideae</taxon>
        <taxon>Anthemidinae</taxon>
        <taxon>Tanacetum</taxon>
    </lineage>
</organism>
<evidence type="ECO:0000256" key="6">
    <source>
        <dbReference type="ARBA" id="ARBA00022908"/>
    </source>
</evidence>
<dbReference type="Pfam" id="PF25597">
    <property type="entry name" value="SH3_retrovirus"/>
    <property type="match status" value="1"/>
</dbReference>
<keyword evidence="3" id="KW-0255">Endonuclease</keyword>
<evidence type="ECO:0000256" key="2">
    <source>
        <dbReference type="ARBA" id="ARBA00022723"/>
    </source>
</evidence>
<evidence type="ECO:0000259" key="13">
    <source>
        <dbReference type="Pfam" id="PF07727"/>
    </source>
</evidence>
<dbReference type="InterPro" id="IPR013103">
    <property type="entry name" value="RVT_2"/>
</dbReference>
<dbReference type="GO" id="GO:0046872">
    <property type="term" value="F:metal ion binding"/>
    <property type="evidence" value="ECO:0007669"/>
    <property type="project" value="UniProtKB-KW"/>
</dbReference>
<evidence type="ECO:0000256" key="7">
    <source>
        <dbReference type="ARBA" id="ARBA00022918"/>
    </source>
</evidence>
<dbReference type="CDD" id="cd09272">
    <property type="entry name" value="RNase_HI_RT_Ty1"/>
    <property type="match status" value="1"/>
</dbReference>
<dbReference type="Pfam" id="PF14223">
    <property type="entry name" value="Retrotran_gag_2"/>
    <property type="match status" value="1"/>
</dbReference>
<keyword evidence="2" id="KW-0479">Metal-binding</keyword>
<evidence type="ECO:0000256" key="8">
    <source>
        <dbReference type="ARBA" id="ARBA00022932"/>
    </source>
</evidence>
<feature type="domain" description="GAG-pre-integrase" evidence="14">
    <location>
        <begin position="723"/>
        <end position="793"/>
    </location>
</feature>
<reference evidence="16" key="1">
    <citation type="journal article" date="2019" name="Sci. Rep.">
        <title>Draft genome of Tanacetum cinerariifolium, the natural source of mosquito coil.</title>
        <authorList>
            <person name="Yamashiro T."/>
            <person name="Shiraishi A."/>
            <person name="Satake H."/>
            <person name="Nakayama K."/>
        </authorList>
    </citation>
    <scope>NUCLEOTIDE SEQUENCE</scope>
</reference>
<evidence type="ECO:0000256" key="1">
    <source>
        <dbReference type="ARBA" id="ARBA00022722"/>
    </source>
</evidence>
<gene>
    <name evidence="16" type="ORF">Tci_039365</name>
</gene>
<keyword evidence="7" id="KW-0695">RNA-directed DNA polymerase</keyword>
<feature type="region of interest" description="Disordered" evidence="12">
    <location>
        <begin position="921"/>
        <end position="942"/>
    </location>
</feature>
<feature type="compositionally biased region" description="Acidic residues" evidence="12">
    <location>
        <begin position="305"/>
        <end position="314"/>
    </location>
</feature>
<feature type="coiled-coil region" evidence="11">
    <location>
        <begin position="339"/>
        <end position="373"/>
    </location>
</feature>
<evidence type="ECO:0000256" key="11">
    <source>
        <dbReference type="SAM" id="Coils"/>
    </source>
</evidence>
<evidence type="ECO:0000256" key="10">
    <source>
        <dbReference type="ARBA" id="ARBA00023268"/>
    </source>
</evidence>
<evidence type="ECO:0000259" key="15">
    <source>
        <dbReference type="Pfam" id="PF25597"/>
    </source>
</evidence>
<keyword evidence="5" id="KW-0460">Magnesium</keyword>
<keyword evidence="4" id="KW-0378">Hydrolase</keyword>
<accession>A0A6L2M2J2</accession>
<dbReference type="AlphaFoldDB" id="A0A6L2M2J2"/>
<proteinExistence type="predicted"/>
<keyword evidence="8" id="KW-0239">DNA-directed DNA polymerase</keyword>
<dbReference type="InterPro" id="IPR039537">
    <property type="entry name" value="Retrotran_Ty1/copia-like"/>
</dbReference>
<dbReference type="InterPro" id="IPR025724">
    <property type="entry name" value="GAG-pre-integrase_dom"/>
</dbReference>
<dbReference type="GO" id="GO:0016787">
    <property type="term" value="F:hydrolase activity"/>
    <property type="evidence" value="ECO:0007669"/>
    <property type="project" value="UniProtKB-KW"/>
</dbReference>
<dbReference type="GO" id="GO:0003887">
    <property type="term" value="F:DNA-directed DNA polymerase activity"/>
    <property type="evidence" value="ECO:0007669"/>
    <property type="project" value="UniProtKB-KW"/>
</dbReference>
<protein>
    <submittedName>
        <fullName evidence="16">Retrovirus-related Pol polyprotein from transposon TNT 1-94</fullName>
    </submittedName>
</protein>
<dbReference type="EMBL" id="BKCJ010005555">
    <property type="protein sequence ID" value="GEU67387.1"/>
    <property type="molecule type" value="Genomic_DNA"/>
</dbReference>